<keyword evidence="2" id="KW-1185">Reference proteome</keyword>
<organism evidence="1 2">
    <name type="scientific">Photorhabdus laumondii subsp. laumondii (strain DSM 15139 / CIP 105565 / TT01)</name>
    <name type="common">Photorhabdus luminescens subsp. laumondii</name>
    <dbReference type="NCBI Taxonomy" id="243265"/>
    <lineage>
        <taxon>Bacteria</taxon>
        <taxon>Pseudomonadati</taxon>
        <taxon>Pseudomonadota</taxon>
        <taxon>Gammaproteobacteria</taxon>
        <taxon>Enterobacterales</taxon>
        <taxon>Morganellaceae</taxon>
        <taxon>Photorhabdus</taxon>
    </lineage>
</organism>
<dbReference type="STRING" id="243265.plu2544"/>
<reference evidence="2" key="1">
    <citation type="journal article" date="2003" name="Nat. Biotechnol.">
        <title>The genome sequence of the entomopathogenic bacterium Photorhabdus luminescens.</title>
        <authorList>
            <person name="Duchaud E."/>
            <person name="Rusniok C."/>
            <person name="Frangeul L."/>
            <person name="Buchrieser C."/>
            <person name="Givaudan A."/>
            <person name="Taourit S."/>
            <person name="Bocs S."/>
            <person name="Boursaux-Eude C."/>
            <person name="Chandler M."/>
            <person name="Charles J.-F."/>
            <person name="Dassa E."/>
            <person name="Derose R."/>
            <person name="Derzelle S."/>
            <person name="Freyssinet G."/>
            <person name="Gaudriault S."/>
            <person name="Medigue C."/>
            <person name="Lanois A."/>
            <person name="Powell K."/>
            <person name="Siguier P."/>
            <person name="Vincent R."/>
            <person name="Wingate V."/>
            <person name="Zouine M."/>
            <person name="Glaser P."/>
            <person name="Boemare N."/>
            <person name="Danchin A."/>
            <person name="Kunst F."/>
        </authorList>
    </citation>
    <scope>NUCLEOTIDE SEQUENCE [LARGE SCALE GENOMIC DNA]</scope>
    <source>
        <strain evidence="2">DSM 15139 / CIP 105565 / TT01</strain>
    </source>
</reference>
<accession>Q7N413</accession>
<evidence type="ECO:0000313" key="2">
    <source>
        <dbReference type="Proteomes" id="UP000002514"/>
    </source>
</evidence>
<dbReference type="EMBL" id="BX571867">
    <property type="protein sequence ID" value="CAE14918.1"/>
    <property type="molecule type" value="Genomic_DNA"/>
</dbReference>
<proteinExistence type="predicted"/>
<dbReference type="KEGG" id="plu:plu2544"/>
<dbReference type="Proteomes" id="UP000002514">
    <property type="component" value="Chromosome"/>
</dbReference>
<dbReference type="HOGENOM" id="CLU_2539631_0_0_6"/>
<dbReference type="AlphaFoldDB" id="Q7N413"/>
<sequence length="83" mass="9709">MKRRKMRFTFILNMMNVVVRTTTYHFPAGVMESNLKSKRDDEPVWLVNSEIGVASWIMKNASYRKETLDPSKFDCALISNYAE</sequence>
<name>Q7N413_PHOLL</name>
<protein>
    <submittedName>
        <fullName evidence="1">Photorhabdus luminescens subsp. laumondii TTO1 complete genome segment 9/17</fullName>
    </submittedName>
</protein>
<gene>
    <name evidence="1" type="ordered locus">plu2544</name>
</gene>
<evidence type="ECO:0000313" key="1">
    <source>
        <dbReference type="EMBL" id="CAE14918.1"/>
    </source>
</evidence>